<keyword evidence="2" id="KW-1185">Reference proteome</keyword>
<organism evidence="1 2">
    <name type="scientific">Streptomyces marokkonensis</name>
    <dbReference type="NCBI Taxonomy" id="324855"/>
    <lineage>
        <taxon>Bacteria</taxon>
        <taxon>Bacillati</taxon>
        <taxon>Actinomycetota</taxon>
        <taxon>Actinomycetes</taxon>
        <taxon>Kitasatosporales</taxon>
        <taxon>Streptomycetaceae</taxon>
        <taxon>Streptomyces</taxon>
    </lineage>
</organism>
<reference evidence="2" key="1">
    <citation type="journal article" date="2019" name="Int. J. Syst. Evol. Microbiol.">
        <title>The Global Catalogue of Microorganisms (GCM) 10K type strain sequencing project: providing services to taxonomists for standard genome sequencing and annotation.</title>
        <authorList>
            <consortium name="The Broad Institute Genomics Platform"/>
            <consortium name="The Broad Institute Genome Sequencing Center for Infectious Disease"/>
            <person name="Wu L."/>
            <person name="Ma J."/>
        </authorList>
    </citation>
    <scope>NUCLEOTIDE SEQUENCE [LARGE SCALE GENOMIC DNA]</scope>
    <source>
        <strain evidence="2">JCM 17027</strain>
    </source>
</reference>
<evidence type="ECO:0000313" key="2">
    <source>
        <dbReference type="Proteomes" id="UP001500034"/>
    </source>
</evidence>
<accession>A0ABP7Q5L8</accession>
<gene>
    <name evidence="1" type="ORF">GCM10022384_28590</name>
</gene>
<protein>
    <submittedName>
        <fullName evidence="1">Uncharacterized protein</fullName>
    </submittedName>
</protein>
<proteinExistence type="predicted"/>
<sequence length="85" mass="8676">MNVQVPDRAGRRGGWVSDAPSEAHAVGVSAPDADGAVSRFALAETVGLVVLGEGTFGVVRTIVSPPMSETVLPRITTPVCGVHVP</sequence>
<name>A0ABP7Q5L8_9ACTN</name>
<comment type="caution">
    <text evidence="1">The sequence shown here is derived from an EMBL/GenBank/DDBJ whole genome shotgun (WGS) entry which is preliminary data.</text>
</comment>
<dbReference type="Proteomes" id="UP001500034">
    <property type="component" value="Unassembled WGS sequence"/>
</dbReference>
<dbReference type="EMBL" id="BAABCQ010000046">
    <property type="protein sequence ID" value="GAA3976912.1"/>
    <property type="molecule type" value="Genomic_DNA"/>
</dbReference>
<evidence type="ECO:0000313" key="1">
    <source>
        <dbReference type="EMBL" id="GAA3976912.1"/>
    </source>
</evidence>